<dbReference type="Pfam" id="PF06080">
    <property type="entry name" value="DUF938"/>
    <property type="match status" value="1"/>
</dbReference>
<sequence length="220" mass="22916">MTRPPQLPPSASVAHDNGGAKLHAPAAARNSDALTRLLLDHAPRIGTALELASGTGQHICAFAAALPALHWTPSEPDTARRASIDAHVAEAGLKNVAPAAMLDATDPNWGAAHFPKDLIVLVNLLHLIPSNDARTLIEQAAAALAQGGTLILYGPFKRCGVLTSAGDAKFDAELRTADPAIGYKDDLDIARWLSDVALSPIDTVEMPANNLAFIAGKPPS</sequence>
<dbReference type="Gene3D" id="3.40.50.150">
    <property type="entry name" value="Vaccinia Virus protein VP39"/>
    <property type="match status" value="1"/>
</dbReference>
<dbReference type="STRING" id="74348.SAMN04488523_11619"/>
<dbReference type="AlphaFoldDB" id="A0A1I2FIA4"/>
<dbReference type="Proteomes" id="UP000198977">
    <property type="component" value="Unassembled WGS sequence"/>
</dbReference>
<dbReference type="RefSeq" id="WP_093925135.1">
    <property type="nucleotide sequence ID" value="NZ_FOMW01000016.1"/>
</dbReference>
<dbReference type="InterPro" id="IPR029063">
    <property type="entry name" value="SAM-dependent_MTases_sf"/>
</dbReference>
<proteinExistence type="predicted"/>
<evidence type="ECO:0000256" key="1">
    <source>
        <dbReference type="SAM" id="MobiDB-lite"/>
    </source>
</evidence>
<dbReference type="PANTHER" id="PTHR20974">
    <property type="entry name" value="UPF0585 PROTEIN CG18661"/>
    <property type="match status" value="1"/>
</dbReference>
<evidence type="ECO:0008006" key="4">
    <source>
        <dbReference type="Google" id="ProtNLM"/>
    </source>
</evidence>
<dbReference type="OrthoDB" id="5525831at2"/>
<evidence type="ECO:0000313" key="2">
    <source>
        <dbReference type="EMBL" id="SFF05214.1"/>
    </source>
</evidence>
<name>A0A1I2FIA4_9RHOB</name>
<keyword evidence="3" id="KW-1185">Reference proteome</keyword>
<dbReference type="SUPFAM" id="SSF53335">
    <property type="entry name" value="S-adenosyl-L-methionine-dependent methyltransferases"/>
    <property type="match status" value="1"/>
</dbReference>
<feature type="region of interest" description="Disordered" evidence="1">
    <location>
        <begin position="1"/>
        <end position="23"/>
    </location>
</feature>
<protein>
    <recommendedName>
        <fullName evidence="4">Methyltransferase domain-containing protein</fullName>
    </recommendedName>
</protein>
<dbReference type="PANTHER" id="PTHR20974:SF0">
    <property type="entry name" value="UPF0585 PROTEIN CG18661"/>
    <property type="match status" value="1"/>
</dbReference>
<dbReference type="InterPro" id="IPR010342">
    <property type="entry name" value="DUF938"/>
</dbReference>
<organism evidence="2 3">
    <name type="scientific">Sulfitobacter brevis</name>
    <dbReference type="NCBI Taxonomy" id="74348"/>
    <lineage>
        <taxon>Bacteria</taxon>
        <taxon>Pseudomonadati</taxon>
        <taxon>Pseudomonadota</taxon>
        <taxon>Alphaproteobacteria</taxon>
        <taxon>Rhodobacterales</taxon>
        <taxon>Roseobacteraceae</taxon>
        <taxon>Sulfitobacter</taxon>
    </lineage>
</organism>
<gene>
    <name evidence="2" type="ORF">SAMN04488523_11619</name>
</gene>
<accession>A0A1I2FIA4</accession>
<reference evidence="2 3" key="1">
    <citation type="submission" date="2016-10" db="EMBL/GenBank/DDBJ databases">
        <authorList>
            <person name="de Groot N.N."/>
        </authorList>
    </citation>
    <scope>NUCLEOTIDE SEQUENCE [LARGE SCALE GENOMIC DNA]</scope>
    <source>
        <strain evidence="2 3">DSM 11443</strain>
    </source>
</reference>
<evidence type="ECO:0000313" key="3">
    <source>
        <dbReference type="Proteomes" id="UP000198977"/>
    </source>
</evidence>
<dbReference type="EMBL" id="FOMW01000016">
    <property type="protein sequence ID" value="SFF05214.1"/>
    <property type="molecule type" value="Genomic_DNA"/>
</dbReference>